<feature type="binding site" evidence="3">
    <location>
        <position position="111"/>
    </location>
    <ligand>
        <name>Mg(2+)</name>
        <dbReference type="ChEBI" id="CHEBI:18420"/>
    </ligand>
</feature>
<dbReference type="AlphaFoldDB" id="A0A1D8IRG4"/>
<feature type="binding site" evidence="2">
    <location>
        <position position="129"/>
    </location>
    <ligand>
        <name>substrate</name>
    </ligand>
</feature>
<evidence type="ECO:0000313" key="6">
    <source>
        <dbReference type="Proteomes" id="UP000095401"/>
    </source>
</evidence>
<dbReference type="NCBIfam" id="NF006961">
    <property type="entry name" value="PRK09438.1"/>
    <property type="match status" value="1"/>
</dbReference>
<dbReference type="InterPro" id="IPR003564">
    <property type="entry name" value="DHNTPase"/>
</dbReference>
<dbReference type="SUPFAM" id="SSF55811">
    <property type="entry name" value="Nudix"/>
    <property type="match status" value="1"/>
</dbReference>
<accession>A0A1D8IRG4</accession>
<dbReference type="RefSeq" id="WP_070079317.1">
    <property type="nucleotide sequence ID" value="NZ_CP017415.1"/>
</dbReference>
<dbReference type="Pfam" id="PF00293">
    <property type="entry name" value="NUDIX"/>
    <property type="match status" value="1"/>
</dbReference>
<gene>
    <name evidence="5" type="ORF">BI364_14275</name>
</gene>
<comment type="cofactor">
    <cofactor evidence="3">
        <name>Mg(2+)</name>
        <dbReference type="ChEBI" id="CHEBI:18420"/>
    </cofactor>
    <text evidence="3">Binds 1 Mg(2+) ion per subunit.</text>
</comment>
<sequence length="144" mass="16774">MNWKRPESVLVVVAVRDGRVLLMERRRPRGFWQSVTGSLELGETPGRAAKRELCEETGLCDVSIRDTGIAHRFPIIMPWRRRYAPGNRSNIEHVFRVTLPAPRAIVLNPREHARYRWLPQADALRLIRSWTNREAIRRGSGWRA</sequence>
<evidence type="ECO:0000256" key="3">
    <source>
        <dbReference type="PIRSR" id="PIRSR603564-2"/>
    </source>
</evidence>
<dbReference type="PROSITE" id="PS00893">
    <property type="entry name" value="NUDIX_BOX"/>
    <property type="match status" value="1"/>
</dbReference>
<evidence type="ECO:0000259" key="4">
    <source>
        <dbReference type="PROSITE" id="PS51462"/>
    </source>
</evidence>
<feature type="binding site" evidence="2">
    <location>
        <position position="25"/>
    </location>
    <ligand>
        <name>substrate</name>
    </ligand>
</feature>
<keyword evidence="6" id="KW-1185">Reference proteome</keyword>
<dbReference type="Proteomes" id="UP000095401">
    <property type="component" value="Chromosome"/>
</dbReference>
<feature type="domain" description="Nudix hydrolase" evidence="4">
    <location>
        <begin position="2"/>
        <end position="140"/>
    </location>
</feature>
<dbReference type="InterPro" id="IPR020084">
    <property type="entry name" value="NUDIX_hydrolase_CS"/>
</dbReference>
<name>A0A1D8IRG4_9GAMM</name>
<keyword evidence="3" id="KW-0460">Magnesium</keyword>
<reference evidence="6" key="1">
    <citation type="submission" date="2016-09" db="EMBL/GenBank/DDBJ databases">
        <title>Acidihalobacter prosperus F5.</title>
        <authorList>
            <person name="Khaleque H.N."/>
            <person name="Ramsay J.P."/>
            <person name="Kaksonen A.H."/>
            <person name="Boxall N.J."/>
            <person name="Watkin E.L.J."/>
        </authorList>
    </citation>
    <scope>NUCLEOTIDE SEQUENCE [LARGE SCALE GENOMIC DNA]</scope>
    <source>
        <strain evidence="6">F5</strain>
    </source>
</reference>
<proteinExistence type="predicted"/>
<dbReference type="GO" id="GO:0008828">
    <property type="term" value="F:dATP diphosphatase activity"/>
    <property type="evidence" value="ECO:0007669"/>
    <property type="project" value="InterPro"/>
</dbReference>
<feature type="binding site" evidence="3">
    <location>
        <position position="52"/>
    </location>
    <ligand>
        <name>Mg(2+)</name>
        <dbReference type="ChEBI" id="CHEBI:18420"/>
    </ligand>
</feature>
<dbReference type="GO" id="GO:0046872">
    <property type="term" value="F:metal ion binding"/>
    <property type="evidence" value="ECO:0007669"/>
    <property type="project" value="UniProtKB-KW"/>
</dbReference>
<protein>
    <recommendedName>
        <fullName evidence="4">Nudix hydrolase domain-containing protein</fullName>
    </recommendedName>
</protein>
<dbReference type="EMBL" id="CP017415">
    <property type="protein sequence ID" value="AOU98964.1"/>
    <property type="molecule type" value="Genomic_DNA"/>
</dbReference>
<evidence type="ECO:0000313" key="5">
    <source>
        <dbReference type="EMBL" id="AOU98964.1"/>
    </source>
</evidence>
<keyword evidence="1" id="KW-0378">Hydrolase</keyword>
<dbReference type="PRINTS" id="PR01404">
    <property type="entry name" value="NPPPHYDRLASE"/>
</dbReference>
<feature type="binding site" evidence="2">
    <location>
        <position position="4"/>
    </location>
    <ligand>
        <name>substrate</name>
    </ligand>
</feature>
<dbReference type="PROSITE" id="PS51462">
    <property type="entry name" value="NUDIX"/>
    <property type="match status" value="1"/>
</dbReference>
<dbReference type="InterPro" id="IPR000086">
    <property type="entry name" value="NUDIX_hydrolase_dom"/>
</dbReference>
<dbReference type="PANTHER" id="PTHR43736:SF1">
    <property type="entry name" value="DIHYDRONEOPTERIN TRIPHOSPHATE DIPHOSPHATASE"/>
    <property type="match status" value="1"/>
</dbReference>
<dbReference type="GO" id="GO:0046656">
    <property type="term" value="P:folic acid biosynthetic process"/>
    <property type="evidence" value="ECO:0007669"/>
    <property type="project" value="InterPro"/>
</dbReference>
<evidence type="ECO:0000256" key="2">
    <source>
        <dbReference type="PIRSR" id="PIRSR603564-1"/>
    </source>
</evidence>
<evidence type="ECO:0000256" key="1">
    <source>
        <dbReference type="ARBA" id="ARBA00022801"/>
    </source>
</evidence>
<dbReference type="CDD" id="cd04664">
    <property type="entry name" value="NUDIX_DHNTPase_like"/>
    <property type="match status" value="1"/>
</dbReference>
<feature type="binding site" evidence="2">
    <location>
        <position position="36"/>
    </location>
    <ligand>
        <name>substrate</name>
    </ligand>
</feature>
<dbReference type="PANTHER" id="PTHR43736">
    <property type="entry name" value="ADP-RIBOSE PYROPHOSPHATASE"/>
    <property type="match status" value="1"/>
</dbReference>
<dbReference type="InterPro" id="IPR015797">
    <property type="entry name" value="NUDIX_hydrolase-like_dom_sf"/>
</dbReference>
<dbReference type="Gene3D" id="3.90.79.10">
    <property type="entry name" value="Nucleoside Triphosphate Pyrophosphohydrolase"/>
    <property type="match status" value="1"/>
</dbReference>
<dbReference type="GO" id="GO:0019177">
    <property type="term" value="F:dihydroneopterin triphosphate pyrophosphohydrolase activity"/>
    <property type="evidence" value="ECO:0007669"/>
    <property type="project" value="InterPro"/>
</dbReference>
<dbReference type="KEGG" id="aprs:BI364_14275"/>
<organism evidence="5 6">
    <name type="scientific">Acidihalobacter yilgarnensis</name>
    <dbReference type="NCBI Taxonomy" id="2819280"/>
    <lineage>
        <taxon>Bacteria</taxon>
        <taxon>Pseudomonadati</taxon>
        <taxon>Pseudomonadota</taxon>
        <taxon>Gammaproteobacteria</taxon>
        <taxon>Chromatiales</taxon>
        <taxon>Ectothiorhodospiraceae</taxon>
        <taxon>Acidihalobacter</taxon>
    </lineage>
</organism>
<feature type="binding site" evidence="3">
    <location>
        <position position="56"/>
    </location>
    <ligand>
        <name>Mg(2+)</name>
        <dbReference type="ChEBI" id="CHEBI:18420"/>
    </ligand>
</feature>
<keyword evidence="3" id="KW-0479">Metal-binding</keyword>